<proteinExistence type="predicted"/>
<accession>A0AAD9W1Q3</accession>
<dbReference type="SUPFAM" id="SSF53649">
    <property type="entry name" value="Alkaline phosphatase-like"/>
    <property type="match status" value="1"/>
</dbReference>
<protein>
    <recommendedName>
        <fullName evidence="3">Sulfatase N-terminal domain-containing protein</fullName>
    </recommendedName>
</protein>
<dbReference type="InterPro" id="IPR017850">
    <property type="entry name" value="Alkaline_phosphatase_core_sf"/>
</dbReference>
<sequence length="205" mass="23194">MPLILPHCPFQVEEPYFSMYVRVNMPPPSTKDDKTGYEPCHMAANRERYGTDSAIRELGCVVARTKEPGHWDSTVAMFFTDHGEYLGEHFPVLRAALLWCRSPREFAFSEGGFLLSEGPLLEQAPYPYIEAALQHEDTALGQGVNVCTGWTSSLSCIAGRAILMSYIALRRYLSTPSSWLRDSDFLPYHKDPRFPKLDLESPKSQ</sequence>
<evidence type="ECO:0000313" key="2">
    <source>
        <dbReference type="Proteomes" id="UP001265746"/>
    </source>
</evidence>
<dbReference type="AlphaFoldDB" id="A0AAD9W1Q3"/>
<dbReference type="Gene3D" id="3.40.720.10">
    <property type="entry name" value="Alkaline Phosphatase, subunit A"/>
    <property type="match status" value="1"/>
</dbReference>
<dbReference type="EMBL" id="JAUJFL010000004">
    <property type="protein sequence ID" value="KAK2604329.1"/>
    <property type="molecule type" value="Genomic_DNA"/>
</dbReference>
<keyword evidence="2" id="KW-1185">Reference proteome</keyword>
<comment type="caution">
    <text evidence="1">The sequence shown here is derived from an EMBL/GenBank/DDBJ whole genome shotgun (WGS) entry which is preliminary data.</text>
</comment>
<dbReference type="Proteomes" id="UP001265746">
    <property type="component" value="Unassembled WGS sequence"/>
</dbReference>
<evidence type="ECO:0000313" key="1">
    <source>
        <dbReference type="EMBL" id="KAK2604329.1"/>
    </source>
</evidence>
<reference evidence="1" key="1">
    <citation type="submission" date="2023-06" db="EMBL/GenBank/DDBJ databases">
        <authorList>
            <person name="Noh H."/>
        </authorList>
    </citation>
    <scope>NUCLEOTIDE SEQUENCE</scope>
    <source>
        <strain evidence="1">DUCC20226</strain>
    </source>
</reference>
<evidence type="ECO:0008006" key="3">
    <source>
        <dbReference type="Google" id="ProtNLM"/>
    </source>
</evidence>
<name>A0AAD9W1Q3_PHOAM</name>
<gene>
    <name evidence="1" type="ORF">N8I77_007271</name>
</gene>
<organism evidence="1 2">
    <name type="scientific">Phomopsis amygdali</name>
    <name type="common">Fusicoccum amygdali</name>
    <dbReference type="NCBI Taxonomy" id="1214568"/>
    <lineage>
        <taxon>Eukaryota</taxon>
        <taxon>Fungi</taxon>
        <taxon>Dikarya</taxon>
        <taxon>Ascomycota</taxon>
        <taxon>Pezizomycotina</taxon>
        <taxon>Sordariomycetes</taxon>
        <taxon>Sordariomycetidae</taxon>
        <taxon>Diaporthales</taxon>
        <taxon>Diaporthaceae</taxon>
        <taxon>Diaporthe</taxon>
    </lineage>
</organism>